<reference evidence="1" key="1">
    <citation type="submission" date="2019-01" db="EMBL/GenBank/DDBJ databases">
        <title>Draft genome sequences of three monokaryotic isolates of the white-rot basidiomycete fungus Dichomitus squalens.</title>
        <authorList>
            <consortium name="DOE Joint Genome Institute"/>
            <person name="Lopez S.C."/>
            <person name="Andreopoulos B."/>
            <person name="Pangilinan J."/>
            <person name="Lipzen A."/>
            <person name="Riley R."/>
            <person name="Ahrendt S."/>
            <person name="Ng V."/>
            <person name="Barry K."/>
            <person name="Daum C."/>
            <person name="Grigoriev I.V."/>
            <person name="Hilden K.S."/>
            <person name="Makela M.R."/>
            <person name="de Vries R.P."/>
        </authorList>
    </citation>
    <scope>NUCLEOTIDE SEQUENCE [LARGE SCALE GENOMIC DNA]</scope>
    <source>
        <strain evidence="1">OM18370.1</strain>
    </source>
</reference>
<organism evidence="1">
    <name type="scientific">Dichomitus squalens</name>
    <dbReference type="NCBI Taxonomy" id="114155"/>
    <lineage>
        <taxon>Eukaryota</taxon>
        <taxon>Fungi</taxon>
        <taxon>Dikarya</taxon>
        <taxon>Basidiomycota</taxon>
        <taxon>Agaricomycotina</taxon>
        <taxon>Agaricomycetes</taxon>
        <taxon>Polyporales</taxon>
        <taxon>Polyporaceae</taxon>
        <taxon>Dichomitus</taxon>
    </lineage>
</organism>
<protein>
    <recommendedName>
        <fullName evidence="2">F-box domain-containing protein</fullName>
    </recommendedName>
</protein>
<dbReference type="AlphaFoldDB" id="A0A4Q9MQM1"/>
<dbReference type="OrthoDB" id="2758338at2759"/>
<gene>
    <name evidence="1" type="ORF">BD311DRAFT_757952</name>
</gene>
<dbReference type="Proteomes" id="UP000292957">
    <property type="component" value="Unassembled WGS sequence"/>
</dbReference>
<name>A0A4Q9MQM1_9APHY</name>
<proteinExistence type="predicted"/>
<sequence length="347" mass="38489">MDHLPTELLEAIFTLCCNDGGRTGSSLALVSKYVRAASRTSRFYSVALRSGSASQLHRLLSLLTAERAIDSPLKPRVRHLYIASPKTHMDNFLYSYYRQGSQRPAEVEGLAEQYSQERLAFITNISLLLRMVAAEVETLCLAQSGDACRWTAEIPLYVPEAECGEFSALRELTIVGGGMTFSNASTKGSIVYPRLSRLHLVGAATRLERWTARAPNISCLCVSDERGHMYQEVARVAHRDSEDTPVVFVGLKQFVIQPYGSALLQPGDPAALPWDIQAPGFNEWQLGWLTRNAVQPFHLRPTKLVPGSEGSWEDITLREWLDRIDGGDGCWTMQIDVGQRSPSTSSV</sequence>
<accession>A0A4Q9MQM1</accession>
<evidence type="ECO:0008006" key="2">
    <source>
        <dbReference type="Google" id="ProtNLM"/>
    </source>
</evidence>
<dbReference type="EMBL" id="ML143419">
    <property type="protein sequence ID" value="TBU28772.1"/>
    <property type="molecule type" value="Genomic_DNA"/>
</dbReference>
<evidence type="ECO:0000313" key="1">
    <source>
        <dbReference type="EMBL" id="TBU28772.1"/>
    </source>
</evidence>